<evidence type="ECO:0000256" key="12">
    <source>
        <dbReference type="ARBA" id="ARBA00034000"/>
    </source>
</evidence>
<dbReference type="Pfam" id="PF07943">
    <property type="entry name" value="PBP5_C"/>
    <property type="match status" value="1"/>
</dbReference>
<feature type="binding site" evidence="14">
    <location>
        <position position="237"/>
    </location>
    <ligand>
        <name>substrate</name>
    </ligand>
</feature>
<dbReference type="SUPFAM" id="SSF69189">
    <property type="entry name" value="Penicillin-binding protein associated domain"/>
    <property type="match status" value="1"/>
</dbReference>
<evidence type="ECO:0000256" key="9">
    <source>
        <dbReference type="ARBA" id="ARBA00022960"/>
    </source>
</evidence>
<dbReference type="Proteomes" id="UP000242699">
    <property type="component" value="Unassembled WGS sequence"/>
</dbReference>
<evidence type="ECO:0000256" key="14">
    <source>
        <dbReference type="PIRSR" id="PIRSR618044-2"/>
    </source>
</evidence>
<evidence type="ECO:0000256" key="7">
    <source>
        <dbReference type="ARBA" id="ARBA00022729"/>
    </source>
</evidence>
<keyword evidence="10" id="KW-0573">Peptidoglycan synthesis</keyword>
<protein>
    <recommendedName>
        <fullName evidence="4">serine-type D-Ala-D-Ala carboxypeptidase</fullName>
        <ecNumber evidence="4">3.4.16.4</ecNumber>
    </recommendedName>
</protein>
<feature type="domain" description="Peptidase S11 D-Ala-D-Ala carboxypeptidase A C-terminal" evidence="16">
    <location>
        <begin position="287"/>
        <end position="376"/>
    </location>
</feature>
<dbReference type="SMART" id="SM00936">
    <property type="entry name" value="PBP5_C"/>
    <property type="match status" value="1"/>
</dbReference>
<evidence type="ECO:0000256" key="13">
    <source>
        <dbReference type="PIRSR" id="PIRSR618044-1"/>
    </source>
</evidence>
<comment type="catalytic activity">
    <reaction evidence="12">
        <text>Preferential cleavage: (Ac)2-L-Lys-D-Ala-|-D-Ala. Also transpeptidation of peptidyl-alanyl moieties that are N-acyl substituents of D-alanine.</text>
        <dbReference type="EC" id="3.4.16.4"/>
    </reaction>
</comment>
<feature type="active site" evidence="13">
    <location>
        <position position="130"/>
    </location>
</feature>
<comment type="function">
    <text evidence="1">Removes C-terminal D-alanyl residues from sugar-peptide cell wall precursors.</text>
</comment>
<keyword evidence="9" id="KW-0133">Cell shape</keyword>
<dbReference type="InterPro" id="IPR012338">
    <property type="entry name" value="Beta-lactam/transpept-like"/>
</dbReference>
<comment type="caution">
    <text evidence="17">The sequence shown here is derived from an EMBL/GenBank/DDBJ whole genome shotgun (WGS) entry which is preliminary data.</text>
</comment>
<name>A0A2T2XBB9_9FIRM</name>
<evidence type="ECO:0000256" key="2">
    <source>
        <dbReference type="ARBA" id="ARBA00004752"/>
    </source>
</evidence>
<evidence type="ECO:0000256" key="5">
    <source>
        <dbReference type="ARBA" id="ARBA00022645"/>
    </source>
</evidence>
<comment type="similarity">
    <text evidence="3 15">Belongs to the peptidase S11 family.</text>
</comment>
<evidence type="ECO:0000259" key="16">
    <source>
        <dbReference type="SMART" id="SM00936"/>
    </source>
</evidence>
<keyword evidence="7" id="KW-0732">Signal</keyword>
<keyword evidence="8" id="KW-0378">Hydrolase</keyword>
<dbReference type="InterPro" id="IPR012907">
    <property type="entry name" value="Peptidase_S11_C"/>
</dbReference>
<dbReference type="GO" id="GO:0071555">
    <property type="term" value="P:cell wall organization"/>
    <property type="evidence" value="ECO:0007669"/>
    <property type="project" value="UniProtKB-KW"/>
</dbReference>
<evidence type="ECO:0000256" key="4">
    <source>
        <dbReference type="ARBA" id="ARBA00012448"/>
    </source>
</evidence>
<evidence type="ECO:0000313" key="17">
    <source>
        <dbReference type="EMBL" id="PSR31789.1"/>
    </source>
</evidence>
<dbReference type="GO" id="GO:0008360">
    <property type="term" value="P:regulation of cell shape"/>
    <property type="evidence" value="ECO:0007669"/>
    <property type="project" value="UniProtKB-KW"/>
</dbReference>
<organism evidence="17 18">
    <name type="scientific">Sulfobacillus benefaciens</name>
    <dbReference type="NCBI Taxonomy" id="453960"/>
    <lineage>
        <taxon>Bacteria</taxon>
        <taxon>Bacillati</taxon>
        <taxon>Bacillota</taxon>
        <taxon>Clostridia</taxon>
        <taxon>Eubacteriales</taxon>
        <taxon>Clostridiales Family XVII. Incertae Sedis</taxon>
        <taxon>Sulfobacillus</taxon>
    </lineage>
</organism>
<evidence type="ECO:0000256" key="6">
    <source>
        <dbReference type="ARBA" id="ARBA00022670"/>
    </source>
</evidence>
<dbReference type="InterPro" id="IPR037167">
    <property type="entry name" value="Peptidase_S11_C_sf"/>
</dbReference>
<keyword evidence="6" id="KW-0645">Protease</keyword>
<sequence>MGFHERVKHRYWSGLLSLALVLNVFTSSVVRAQNVTEPPTLKAKAAELIDANSGQVLFSKNARKKLPMASVTKLMTLYLAVQVIDRHQLRLDDLVPADEAAYHVKGSQIWLEPGERLSVDQMLKAIAVGSANDAAYALGTFLAGSEQAFVQRMNQTARRLGMHDTHFTNPHGLHAPDHYTTAHDLAVLSQHAVTMPLLLHYTSMWEDRSIRNGKGGTLWLVNHNRLLRQFPGSDGLKTGFTHEAGYCLAATALRNNTRLVVTLLGEPTGKARVQDAAALMSWGFQNFRTTSIAKAHEVLGRVRVVRGSQPYVDAVINQAVAVTRPVSGAPVALVKNLTREVVAPVAQGQILGHLTVKNHNVVLRQIPIRAKEHIAKITVGQLTWRYLWKLFA</sequence>
<feature type="active site" description="Proton acceptor" evidence="13">
    <location>
        <position position="73"/>
    </location>
</feature>
<dbReference type="EC" id="3.4.16.4" evidence="4"/>
<dbReference type="Gene3D" id="2.60.410.10">
    <property type="entry name" value="D-Ala-D-Ala carboxypeptidase, C-terminal domain"/>
    <property type="match status" value="1"/>
</dbReference>
<dbReference type="PANTHER" id="PTHR21581:SF6">
    <property type="entry name" value="TRAFFICKING PROTEIN PARTICLE COMPLEX SUBUNIT 12"/>
    <property type="match status" value="1"/>
</dbReference>
<dbReference type="SUPFAM" id="SSF56601">
    <property type="entry name" value="beta-lactamase/transpeptidase-like"/>
    <property type="match status" value="1"/>
</dbReference>
<evidence type="ECO:0000256" key="1">
    <source>
        <dbReference type="ARBA" id="ARBA00003217"/>
    </source>
</evidence>
<dbReference type="PANTHER" id="PTHR21581">
    <property type="entry name" value="D-ALANYL-D-ALANINE CARBOXYPEPTIDASE"/>
    <property type="match status" value="1"/>
</dbReference>
<evidence type="ECO:0000256" key="8">
    <source>
        <dbReference type="ARBA" id="ARBA00022801"/>
    </source>
</evidence>
<keyword evidence="5 17" id="KW-0121">Carboxypeptidase</keyword>
<dbReference type="UniPathway" id="UPA00219"/>
<evidence type="ECO:0000313" key="18">
    <source>
        <dbReference type="Proteomes" id="UP000242699"/>
    </source>
</evidence>
<dbReference type="GO" id="GO:0009252">
    <property type="term" value="P:peptidoglycan biosynthetic process"/>
    <property type="evidence" value="ECO:0007669"/>
    <property type="project" value="UniProtKB-UniPathway"/>
</dbReference>
<feature type="active site" description="Acyl-ester intermediate" evidence="13">
    <location>
        <position position="70"/>
    </location>
</feature>
<dbReference type="GO" id="GO:0006508">
    <property type="term" value="P:proteolysis"/>
    <property type="evidence" value="ECO:0007669"/>
    <property type="project" value="UniProtKB-KW"/>
</dbReference>
<dbReference type="InterPro" id="IPR001967">
    <property type="entry name" value="Peptidase_S11_N"/>
</dbReference>
<dbReference type="EMBL" id="PXYT01000001">
    <property type="protein sequence ID" value="PSR31789.1"/>
    <property type="molecule type" value="Genomic_DNA"/>
</dbReference>
<proteinExistence type="inferred from homology"/>
<evidence type="ECO:0000256" key="10">
    <source>
        <dbReference type="ARBA" id="ARBA00022984"/>
    </source>
</evidence>
<keyword evidence="11" id="KW-0961">Cell wall biogenesis/degradation</keyword>
<dbReference type="GO" id="GO:0009002">
    <property type="term" value="F:serine-type D-Ala-D-Ala carboxypeptidase activity"/>
    <property type="evidence" value="ECO:0007669"/>
    <property type="project" value="UniProtKB-EC"/>
</dbReference>
<dbReference type="Pfam" id="PF00768">
    <property type="entry name" value="Peptidase_S11"/>
    <property type="match status" value="1"/>
</dbReference>
<gene>
    <name evidence="17" type="ORF">C7B43_00775</name>
</gene>
<comment type="pathway">
    <text evidence="2">Cell wall biogenesis; peptidoglycan biosynthesis.</text>
</comment>
<dbReference type="Gene3D" id="3.40.710.10">
    <property type="entry name" value="DD-peptidase/beta-lactamase superfamily"/>
    <property type="match status" value="1"/>
</dbReference>
<accession>A0A2T2XBB9</accession>
<dbReference type="PRINTS" id="PR00725">
    <property type="entry name" value="DADACBPTASE1"/>
</dbReference>
<reference evidence="17 18" key="1">
    <citation type="journal article" date="2014" name="BMC Genomics">
        <title>Comparison of environmental and isolate Sulfobacillus genomes reveals diverse carbon, sulfur, nitrogen, and hydrogen metabolisms.</title>
        <authorList>
            <person name="Justice N.B."/>
            <person name="Norman A."/>
            <person name="Brown C.T."/>
            <person name="Singh A."/>
            <person name="Thomas B.C."/>
            <person name="Banfield J.F."/>
        </authorList>
    </citation>
    <scope>NUCLEOTIDE SEQUENCE [LARGE SCALE GENOMIC DNA]</scope>
    <source>
        <strain evidence="17">AMDSBA1</strain>
    </source>
</reference>
<evidence type="ECO:0000256" key="3">
    <source>
        <dbReference type="ARBA" id="ARBA00007164"/>
    </source>
</evidence>
<evidence type="ECO:0000256" key="15">
    <source>
        <dbReference type="RuleBase" id="RU004016"/>
    </source>
</evidence>
<dbReference type="AlphaFoldDB" id="A0A2T2XBB9"/>
<evidence type="ECO:0000256" key="11">
    <source>
        <dbReference type="ARBA" id="ARBA00023316"/>
    </source>
</evidence>
<dbReference type="InterPro" id="IPR018044">
    <property type="entry name" value="Peptidase_S11"/>
</dbReference>
<dbReference type="InterPro" id="IPR015956">
    <property type="entry name" value="Peniciliin-bd_prot_C_sf"/>
</dbReference>